<accession>A0A9D1J5P2</accession>
<proteinExistence type="predicted"/>
<organism evidence="1 2">
    <name type="scientific">Candidatus Faecivivens stercoravium</name>
    <dbReference type="NCBI Taxonomy" id="2840803"/>
    <lineage>
        <taxon>Bacteria</taxon>
        <taxon>Bacillati</taxon>
        <taxon>Bacillota</taxon>
        <taxon>Clostridia</taxon>
        <taxon>Eubacteriales</taxon>
        <taxon>Oscillospiraceae</taxon>
        <taxon>Oscillospiraceae incertae sedis</taxon>
        <taxon>Candidatus Faecivivens</taxon>
    </lineage>
</organism>
<gene>
    <name evidence="1" type="ORF">IAB37_09865</name>
</gene>
<name>A0A9D1J5P2_9FIRM</name>
<evidence type="ECO:0000313" key="2">
    <source>
        <dbReference type="Proteomes" id="UP000824241"/>
    </source>
</evidence>
<reference evidence="1" key="1">
    <citation type="submission" date="2020-10" db="EMBL/GenBank/DDBJ databases">
        <authorList>
            <person name="Gilroy R."/>
        </authorList>
    </citation>
    <scope>NUCLEOTIDE SEQUENCE</scope>
    <source>
        <strain evidence="1">CHK189-12415</strain>
    </source>
</reference>
<evidence type="ECO:0000313" key="1">
    <source>
        <dbReference type="EMBL" id="HIR61867.1"/>
    </source>
</evidence>
<comment type="caution">
    <text evidence="1">The sequence shown here is derived from an EMBL/GenBank/DDBJ whole genome shotgun (WGS) entry which is preliminary data.</text>
</comment>
<dbReference type="Proteomes" id="UP000824241">
    <property type="component" value="Unassembled WGS sequence"/>
</dbReference>
<sequence>MKFRICKGILGVFIKKSSFYREMGGGRWEAAQRSGTNFSKLHIKFRYGSQNTCESLCGGQAAAFLPAIFAKKLPKGQNRARITLVKFPQKAKFSPAGAGFEKPRPDC</sequence>
<dbReference type="AlphaFoldDB" id="A0A9D1J5P2"/>
<protein>
    <submittedName>
        <fullName evidence="1">Uncharacterized protein</fullName>
    </submittedName>
</protein>
<reference evidence="1" key="2">
    <citation type="journal article" date="2021" name="PeerJ">
        <title>Extensive microbial diversity within the chicken gut microbiome revealed by metagenomics and culture.</title>
        <authorList>
            <person name="Gilroy R."/>
            <person name="Ravi A."/>
            <person name="Getino M."/>
            <person name="Pursley I."/>
            <person name="Horton D.L."/>
            <person name="Alikhan N.F."/>
            <person name="Baker D."/>
            <person name="Gharbi K."/>
            <person name="Hall N."/>
            <person name="Watson M."/>
            <person name="Adriaenssens E.M."/>
            <person name="Foster-Nyarko E."/>
            <person name="Jarju S."/>
            <person name="Secka A."/>
            <person name="Antonio M."/>
            <person name="Oren A."/>
            <person name="Chaudhuri R.R."/>
            <person name="La Ragione R."/>
            <person name="Hildebrand F."/>
            <person name="Pallen M.J."/>
        </authorList>
    </citation>
    <scope>NUCLEOTIDE SEQUENCE</scope>
    <source>
        <strain evidence="1">CHK189-12415</strain>
    </source>
</reference>
<dbReference type="EMBL" id="DVHA01000319">
    <property type="protein sequence ID" value="HIR61867.1"/>
    <property type="molecule type" value="Genomic_DNA"/>
</dbReference>